<keyword evidence="3" id="KW-1185">Reference proteome</keyword>
<dbReference type="Proteomes" id="UP001157914">
    <property type="component" value="Unassembled WGS sequence"/>
</dbReference>
<feature type="signal peptide" evidence="1">
    <location>
        <begin position="1"/>
        <end position="21"/>
    </location>
</feature>
<dbReference type="PANTHER" id="PTHR35936:SF25">
    <property type="entry name" value="ABC TRANSPORTER SUBSTRATE-BINDING PROTEIN"/>
    <property type="match status" value="1"/>
</dbReference>
<organism evidence="2 3">
    <name type="scientific">Roseibium denhamense</name>
    <dbReference type="NCBI Taxonomy" id="76305"/>
    <lineage>
        <taxon>Bacteria</taxon>
        <taxon>Pseudomonadati</taxon>
        <taxon>Pseudomonadota</taxon>
        <taxon>Alphaproteobacteria</taxon>
        <taxon>Hyphomicrobiales</taxon>
        <taxon>Stappiaceae</taxon>
        <taxon>Roseibium</taxon>
    </lineage>
</organism>
<name>A0ABY1N5Z9_9HYPH</name>
<protein>
    <submittedName>
        <fullName evidence="2">Amino acid ABC transporter substrate-binding protein, PAAT family</fullName>
    </submittedName>
</protein>
<keyword evidence="1" id="KW-0732">Signal</keyword>
<gene>
    <name evidence="2" type="ORF">SAMN06265374_0333</name>
</gene>
<evidence type="ECO:0000313" key="3">
    <source>
        <dbReference type="Proteomes" id="UP001157914"/>
    </source>
</evidence>
<reference evidence="2 3" key="1">
    <citation type="submission" date="2017-05" db="EMBL/GenBank/DDBJ databases">
        <authorList>
            <person name="Varghese N."/>
            <person name="Submissions S."/>
        </authorList>
    </citation>
    <scope>NUCLEOTIDE SEQUENCE [LARGE SCALE GENOMIC DNA]</scope>
    <source>
        <strain evidence="2 3">DSM 15949</strain>
    </source>
</reference>
<feature type="chain" id="PRO_5045188167" evidence="1">
    <location>
        <begin position="22"/>
        <end position="234"/>
    </location>
</feature>
<evidence type="ECO:0000313" key="2">
    <source>
        <dbReference type="EMBL" id="SMP01168.1"/>
    </source>
</evidence>
<dbReference type="Gene3D" id="3.40.190.10">
    <property type="entry name" value="Periplasmic binding protein-like II"/>
    <property type="match status" value="2"/>
</dbReference>
<dbReference type="PANTHER" id="PTHR35936">
    <property type="entry name" value="MEMBRANE-BOUND LYTIC MUREIN TRANSGLYCOSYLASE F"/>
    <property type="match status" value="1"/>
</dbReference>
<comment type="caution">
    <text evidence="2">The sequence shown here is derived from an EMBL/GenBank/DDBJ whole genome shotgun (WGS) entry which is preliminary data.</text>
</comment>
<accession>A0ABY1N5Z9</accession>
<sequence>MRFLLSTSVATALLAATGVSAETLKLTTLEWPPYVMADASGSSTDAVKSAFEKAGITAEVAVFPWNRAINLAQKDPQWIGVYPEYYSAENDAEKGGDRCLFSASFGVSPVGFVQRKDSDFSWSSHDDLKAHSIGVVRGYSNEAKFDEMVAAGDIKTEEADDDSQNILKVAGGRAAAGVVDKLVFEHLAANDPAVGKVAGDLVFNETLLIEHGLFICFENSDAGRAARDKFNSAL</sequence>
<dbReference type="EMBL" id="FXTT01000001">
    <property type="protein sequence ID" value="SMP01168.1"/>
    <property type="molecule type" value="Genomic_DNA"/>
</dbReference>
<dbReference type="SUPFAM" id="SSF53850">
    <property type="entry name" value="Periplasmic binding protein-like II"/>
    <property type="match status" value="1"/>
</dbReference>
<dbReference type="RefSeq" id="WP_155191276.1">
    <property type="nucleotide sequence ID" value="NZ_BAAAEA010000001.1"/>
</dbReference>
<proteinExistence type="predicted"/>
<evidence type="ECO:0000256" key="1">
    <source>
        <dbReference type="SAM" id="SignalP"/>
    </source>
</evidence>